<gene>
    <name evidence="3" type="ORF">SAMN04487998_0273</name>
</gene>
<protein>
    <submittedName>
        <fullName evidence="3">Putative auto-transporter adhesin, head GIN domain</fullName>
    </submittedName>
</protein>
<dbReference type="PANTHER" id="PTHR39200:SF1">
    <property type="entry name" value="AUTO-TRANSPORTER ADHESIN HEAD GIN DOMAIN-CONTAINING PROTEIN-RELATED"/>
    <property type="match status" value="1"/>
</dbReference>
<name>A0A1H9ZC69_9BACT</name>
<feature type="chain" id="PRO_5011457923" evidence="1">
    <location>
        <begin position="27"/>
        <end position="218"/>
    </location>
</feature>
<dbReference type="STRING" id="82805.SAMN04487998_0273"/>
<dbReference type="EMBL" id="FOHS01000001">
    <property type="protein sequence ID" value="SES79155.1"/>
    <property type="molecule type" value="Genomic_DNA"/>
</dbReference>
<dbReference type="Pfam" id="PF10988">
    <property type="entry name" value="DUF2807"/>
    <property type="match status" value="1"/>
</dbReference>
<proteinExistence type="predicted"/>
<keyword evidence="1" id="KW-0732">Signal</keyword>
<evidence type="ECO:0000259" key="2">
    <source>
        <dbReference type="Pfam" id="PF10988"/>
    </source>
</evidence>
<dbReference type="Proteomes" id="UP000198697">
    <property type="component" value="Unassembled WGS sequence"/>
</dbReference>
<evidence type="ECO:0000256" key="1">
    <source>
        <dbReference type="SAM" id="SignalP"/>
    </source>
</evidence>
<dbReference type="AlphaFoldDB" id="A0A1H9ZC69"/>
<feature type="domain" description="Putative auto-transporter adhesin head GIN" evidence="2">
    <location>
        <begin position="35"/>
        <end position="217"/>
    </location>
</feature>
<dbReference type="InterPro" id="IPR021255">
    <property type="entry name" value="DUF2807"/>
</dbReference>
<reference evidence="4" key="1">
    <citation type="submission" date="2016-10" db="EMBL/GenBank/DDBJ databases">
        <authorList>
            <person name="Varghese N."/>
            <person name="Submissions S."/>
        </authorList>
    </citation>
    <scope>NUCLEOTIDE SEQUENCE [LARGE SCALE GENOMIC DNA]</scope>
    <source>
        <strain evidence="4">DSM 15310</strain>
    </source>
</reference>
<evidence type="ECO:0000313" key="4">
    <source>
        <dbReference type="Proteomes" id="UP000198697"/>
    </source>
</evidence>
<sequence>MPTPSLLQKLAATVLLGLLSAGSSWAQQLRPVGSFDKLRASSACDVVLTQGAATSVKVVTDAELERYIKTEVADGVLVIYRAKDAPASLFNQKKVTVYVTCPRLTGLQASGASDIKSTSTFEADNFSIEASGASDVTLGLNTRQLTVTASGASDIKLTGRADRQQIRLSGSSDYHASNLQSQQADVQASGSSDAYVAAVQLTSRASGSSDIHNKTRPQ</sequence>
<dbReference type="RefSeq" id="WP_092767529.1">
    <property type="nucleotide sequence ID" value="NZ_FOHS01000001.1"/>
</dbReference>
<dbReference type="OrthoDB" id="880784at2"/>
<evidence type="ECO:0000313" key="3">
    <source>
        <dbReference type="EMBL" id="SES79155.1"/>
    </source>
</evidence>
<feature type="signal peptide" evidence="1">
    <location>
        <begin position="1"/>
        <end position="26"/>
    </location>
</feature>
<dbReference type="Gene3D" id="2.160.20.120">
    <property type="match status" value="1"/>
</dbReference>
<accession>A0A1H9ZC69</accession>
<keyword evidence="4" id="KW-1185">Reference proteome</keyword>
<organism evidence="3 4">
    <name type="scientific">Hymenobacter actinosclerus</name>
    <dbReference type="NCBI Taxonomy" id="82805"/>
    <lineage>
        <taxon>Bacteria</taxon>
        <taxon>Pseudomonadati</taxon>
        <taxon>Bacteroidota</taxon>
        <taxon>Cytophagia</taxon>
        <taxon>Cytophagales</taxon>
        <taxon>Hymenobacteraceae</taxon>
        <taxon>Hymenobacter</taxon>
    </lineage>
</organism>
<dbReference type="PANTHER" id="PTHR39200">
    <property type="entry name" value="HYPOTHETICAL EXPORTED PROTEIN"/>
    <property type="match status" value="1"/>
</dbReference>